<organism evidence="3 4">
    <name type="scientific">Candidatus Woesebacteria bacterium RIFOXYB1_FULL_38_16</name>
    <dbReference type="NCBI Taxonomy" id="1802538"/>
    <lineage>
        <taxon>Bacteria</taxon>
        <taxon>Candidatus Woeseibacteriota</taxon>
    </lineage>
</organism>
<feature type="coiled-coil region" evidence="1">
    <location>
        <begin position="305"/>
        <end position="332"/>
    </location>
</feature>
<keyword evidence="2" id="KW-0812">Transmembrane</keyword>
<evidence type="ECO:0000256" key="1">
    <source>
        <dbReference type="SAM" id="Coils"/>
    </source>
</evidence>
<evidence type="ECO:0000256" key="2">
    <source>
        <dbReference type="SAM" id="Phobius"/>
    </source>
</evidence>
<dbReference type="Proteomes" id="UP000178999">
    <property type="component" value="Unassembled WGS sequence"/>
</dbReference>
<dbReference type="EMBL" id="MGHY01000011">
    <property type="protein sequence ID" value="OGM79586.1"/>
    <property type="molecule type" value="Genomic_DNA"/>
</dbReference>
<feature type="transmembrane region" description="Helical" evidence="2">
    <location>
        <begin position="284"/>
        <end position="303"/>
    </location>
</feature>
<reference evidence="3 4" key="1">
    <citation type="journal article" date="2016" name="Nat. Commun.">
        <title>Thousands of microbial genomes shed light on interconnected biogeochemical processes in an aquifer system.</title>
        <authorList>
            <person name="Anantharaman K."/>
            <person name="Brown C.T."/>
            <person name="Hug L.A."/>
            <person name="Sharon I."/>
            <person name="Castelle C.J."/>
            <person name="Probst A.J."/>
            <person name="Thomas B.C."/>
            <person name="Singh A."/>
            <person name="Wilkins M.J."/>
            <person name="Karaoz U."/>
            <person name="Brodie E.L."/>
            <person name="Williams K.H."/>
            <person name="Hubbard S.S."/>
            <person name="Banfield J.F."/>
        </authorList>
    </citation>
    <scope>NUCLEOTIDE SEQUENCE [LARGE SCALE GENOMIC DNA]</scope>
</reference>
<sequence>MKFNVTSTKLLANPDETGWVQVHDFTPGDNLKIEKRGRLIALISMNKKVAGVRQSLTEELGLGREILARLHEEYFGNLEGEIQERLEWAVVKVTNEFFEKGVVVGLGVVVFPSFGDSIFVVGSVGVRVYLWRDKAVVPLIEGQTQVLSGMGKAVSGDIYIVGTERFFNTYSVSDLEERLVSGQPSVFMELMGPLVYGGEVLGDLGLVVVKVDQEIEIEKIKSEEESAFEVEIVSQPGFDLMGKKGVRVRVVGFIDKVLGFMPQQRIVVRNDTVDVETQKRKQQAPLIGFILIIIFGISVIFGLRQRQVNTKRQLEESRIAEVEREFNEAKQLIGLDMGRARQLVLSAREGVMKLKEEGVKNENLESLSAEIARDLGKISGVYEVTSEQYLDLSLIASGFVGDRLDFSSEKMYVLDTAGRRVVSIEIGTKKTKVVAGSDYLNNAYQVAAYENRGFVLSSDGIREVTEGVELLIKPEWESEKVLIKAFAGNIYVVDQKEGMIWRYPGVRLGFSEKQAWFGSGVKPNLSEAISAAIDGSVWVLIKGGRVLKFSLGSQQGFGFSGFSESLDGVVDIYTSEKNKYLYLLDPGKGRVIIFEKNGVYKGEYNSAELSSAREIIVSEEERKLIYLIGEKLYAFELKHLE</sequence>
<dbReference type="Gene3D" id="2.120.10.30">
    <property type="entry name" value="TolB, C-terminal domain"/>
    <property type="match status" value="1"/>
</dbReference>
<keyword evidence="2" id="KW-1133">Transmembrane helix</keyword>
<evidence type="ECO:0000313" key="3">
    <source>
        <dbReference type="EMBL" id="OGM79586.1"/>
    </source>
</evidence>
<dbReference type="AlphaFoldDB" id="A0A1F8CU20"/>
<evidence type="ECO:0000313" key="4">
    <source>
        <dbReference type="Proteomes" id="UP000178999"/>
    </source>
</evidence>
<keyword evidence="2" id="KW-0472">Membrane</keyword>
<gene>
    <name evidence="3" type="ORF">A2382_02460</name>
</gene>
<keyword evidence="1" id="KW-0175">Coiled coil</keyword>
<dbReference type="STRING" id="1802538.A2382_02460"/>
<dbReference type="InterPro" id="IPR011042">
    <property type="entry name" value="6-blade_b-propeller_TolB-like"/>
</dbReference>
<name>A0A1F8CU20_9BACT</name>
<comment type="caution">
    <text evidence="3">The sequence shown here is derived from an EMBL/GenBank/DDBJ whole genome shotgun (WGS) entry which is preliminary data.</text>
</comment>
<protein>
    <submittedName>
        <fullName evidence="3">Uncharacterized protein</fullName>
    </submittedName>
</protein>
<dbReference type="SUPFAM" id="SSF101898">
    <property type="entry name" value="NHL repeat"/>
    <property type="match status" value="1"/>
</dbReference>
<accession>A0A1F8CU20</accession>
<proteinExistence type="predicted"/>